<dbReference type="InterPro" id="IPR040727">
    <property type="entry name" value="NAPRTase_N"/>
</dbReference>
<dbReference type="FunFam" id="3.20.140.10:FF:000009">
    <property type="entry name" value="Nicotinate phosphoribosyltransferase"/>
    <property type="match status" value="1"/>
</dbReference>
<dbReference type="Gene3D" id="3.20.140.10">
    <property type="entry name" value="nicotinate phosphoribosyltransferase"/>
    <property type="match status" value="1"/>
</dbReference>
<evidence type="ECO:0000256" key="3">
    <source>
        <dbReference type="ARBA" id="ARBA00013236"/>
    </source>
</evidence>
<keyword evidence="6 9" id="KW-0662">Pyridine nucleotide biosynthesis</keyword>
<keyword evidence="7" id="KW-0808">Transferase</keyword>
<organism evidence="12 13">
    <name type="scientific">Wickerhamomyces ciferrii (strain ATCC 14091 / BCRC 22168 / CBS 111 / JCM 3599 / NBRC 0793 / NRRL Y-1031 F-60-10)</name>
    <name type="common">Yeast</name>
    <name type="synonym">Pichia ciferrii</name>
    <dbReference type="NCBI Taxonomy" id="1206466"/>
    <lineage>
        <taxon>Eukaryota</taxon>
        <taxon>Fungi</taxon>
        <taxon>Dikarya</taxon>
        <taxon>Ascomycota</taxon>
        <taxon>Saccharomycotina</taxon>
        <taxon>Saccharomycetes</taxon>
        <taxon>Phaffomycetales</taxon>
        <taxon>Wickerhamomycetaceae</taxon>
        <taxon>Wickerhamomyces</taxon>
    </lineage>
</organism>
<evidence type="ECO:0000256" key="4">
    <source>
        <dbReference type="ARBA" id="ARBA00022553"/>
    </source>
</evidence>
<feature type="domain" description="Nicotinate phosphoribosyltransferase N-terminal" evidence="11">
    <location>
        <begin position="11"/>
        <end position="133"/>
    </location>
</feature>
<dbReference type="HOGENOM" id="CLU_030991_0_0_1"/>
<keyword evidence="13" id="KW-1185">Reference proteome</keyword>
<dbReference type="InterPro" id="IPR007229">
    <property type="entry name" value="Nic_PRibTrfase-Fam"/>
</dbReference>
<dbReference type="UniPathway" id="UPA00253">
    <property type="reaction ID" value="UER00457"/>
</dbReference>
<dbReference type="GO" id="GO:0016740">
    <property type="term" value="F:transferase activity"/>
    <property type="evidence" value="ECO:0007669"/>
    <property type="project" value="UniProtKB-KW"/>
</dbReference>
<sequence>MSIEPVITSLLDTDLYKITMHAAVHKNFPDAIVSYNFTNRTPYKKLNNEAIDWLKKQIELLGDLRFTSEDIEYLQKSVPYLPNEYFQYLETFKLSPKEDVKIIVEEDNTLDLKIHGKWQDTILYEIPILALISEAYFKFVDTDWNLDGQLEKIQTKAKELINNKIPFSEFGARRRRSFETQKLIIGSIVELTKTLSPEESKFFLGSSNVLFAKTFNLKPIGTIAHEWMMGIASITNDYINANFNSIKIWTETFGPENSGLALTDTFGTDSFLKIFNPPYSNYYSGVRQDSGDPLIYAEKIANHYYQTLGLPKFSKTICFSDSLNVEKAILYKNKADQVGLNSIFGIGTNFTNDFNNASDGSKSEPLNIVIKISEANGNPSIKISDNLGKNTGDHETVQRVKRELGYEERSWEGGDEAHRW</sequence>
<dbReference type="GO" id="GO:0034355">
    <property type="term" value="P:NAD+ biosynthetic process via the salvage pathway"/>
    <property type="evidence" value="ECO:0007669"/>
    <property type="project" value="TreeGrafter"/>
</dbReference>
<evidence type="ECO:0000256" key="6">
    <source>
        <dbReference type="ARBA" id="ARBA00022642"/>
    </source>
</evidence>
<dbReference type="InterPro" id="IPR036068">
    <property type="entry name" value="Nicotinate_pribotase-like_C"/>
</dbReference>
<dbReference type="Proteomes" id="UP000009328">
    <property type="component" value="Unassembled WGS sequence"/>
</dbReference>
<dbReference type="STRING" id="1206466.K0KLJ3"/>
<keyword evidence="5 9" id="KW-0436">Ligase</keyword>
<evidence type="ECO:0000259" key="10">
    <source>
        <dbReference type="Pfam" id="PF04095"/>
    </source>
</evidence>
<comment type="caution">
    <text evidence="12">The sequence shown here is derived from an EMBL/GenBank/DDBJ whole genome shotgun (WGS) entry which is preliminary data.</text>
</comment>
<comment type="similarity">
    <text evidence="2 9">Belongs to the NAPRTase family.</text>
</comment>
<dbReference type="FunCoup" id="K0KLJ3">
    <property type="interactions" value="215"/>
</dbReference>
<dbReference type="PIRSF" id="PIRSF000484">
    <property type="entry name" value="NAPRT"/>
    <property type="match status" value="1"/>
</dbReference>
<dbReference type="EC" id="6.3.4.21" evidence="3 9"/>
<dbReference type="InterPro" id="IPR006406">
    <property type="entry name" value="Nic_PRibTrfase"/>
</dbReference>
<dbReference type="SUPFAM" id="SSF51690">
    <property type="entry name" value="Nicotinate/Quinolinate PRTase C-terminal domain-like"/>
    <property type="match status" value="1"/>
</dbReference>
<dbReference type="GO" id="GO:0004516">
    <property type="term" value="F:nicotinate phosphoribosyltransferase activity"/>
    <property type="evidence" value="ECO:0007669"/>
    <property type="project" value="UniProtKB-UniRule"/>
</dbReference>
<dbReference type="Pfam" id="PF17767">
    <property type="entry name" value="NAPRTase_N"/>
    <property type="match status" value="1"/>
</dbReference>
<dbReference type="eggNOG" id="KOG2511">
    <property type="taxonomic scope" value="Eukaryota"/>
</dbReference>
<keyword evidence="4" id="KW-0597">Phosphoprotein</keyword>
<evidence type="ECO:0000313" key="12">
    <source>
        <dbReference type="EMBL" id="CCH43841.1"/>
    </source>
</evidence>
<feature type="domain" description="Nicotinate/nicotinamide phosphoribosyltransferase" evidence="10">
    <location>
        <begin position="167"/>
        <end position="407"/>
    </location>
</feature>
<accession>K0KLJ3</accession>
<protein>
    <recommendedName>
        <fullName evidence="3 9">Nicotinate phosphoribosyltransferase</fullName>
        <ecNumber evidence="3 9">6.3.4.21</ecNumber>
    </recommendedName>
</protein>
<reference evidence="12 13" key="1">
    <citation type="journal article" date="2012" name="Eukaryot. Cell">
        <title>Draft genome sequence of Wickerhamomyces ciferrii NRRL Y-1031 F-60-10.</title>
        <authorList>
            <person name="Schneider J."/>
            <person name="Andrea H."/>
            <person name="Blom J."/>
            <person name="Jaenicke S."/>
            <person name="Ruckert C."/>
            <person name="Schorsch C."/>
            <person name="Szczepanowski R."/>
            <person name="Farwick M."/>
            <person name="Goesmann A."/>
            <person name="Puhler A."/>
            <person name="Schaffer S."/>
            <person name="Tauch A."/>
            <person name="Kohler T."/>
            <person name="Brinkrolf K."/>
        </authorList>
    </citation>
    <scope>NUCLEOTIDE SEQUENCE [LARGE SCALE GENOMIC DNA]</scope>
    <source>
        <strain evidence="13">ATCC 14091 / BCRC 22168 / CBS 111 / JCM 3599 / NBRC 0793 / NRRL Y-1031 F-60-10</strain>
    </source>
</reference>
<dbReference type="InParanoid" id="K0KLJ3"/>
<evidence type="ECO:0000256" key="2">
    <source>
        <dbReference type="ARBA" id="ARBA00010897"/>
    </source>
</evidence>
<evidence type="ECO:0000313" key="13">
    <source>
        <dbReference type="Proteomes" id="UP000009328"/>
    </source>
</evidence>
<dbReference type="InterPro" id="IPR041525">
    <property type="entry name" value="N/Namide_PRibTrfase"/>
</dbReference>
<dbReference type="PANTHER" id="PTHR11098">
    <property type="entry name" value="NICOTINATE PHOSPHORIBOSYLTRANSFERASE"/>
    <property type="match status" value="1"/>
</dbReference>
<dbReference type="NCBIfam" id="NF003704">
    <property type="entry name" value="PRK05321.1"/>
    <property type="match status" value="1"/>
</dbReference>
<comment type="pathway">
    <text evidence="1 9">Cofactor biosynthesis; NAD(+) biosynthesis; nicotinate D-ribonucleotide from nicotinate: step 1/1.</text>
</comment>
<proteinExistence type="inferred from homology"/>
<dbReference type="GO" id="GO:0005829">
    <property type="term" value="C:cytosol"/>
    <property type="evidence" value="ECO:0007669"/>
    <property type="project" value="TreeGrafter"/>
</dbReference>
<dbReference type="HAMAP" id="MF_00570">
    <property type="entry name" value="NAPRTase"/>
    <property type="match status" value="1"/>
</dbReference>
<dbReference type="EMBL" id="CAIF01000091">
    <property type="protein sequence ID" value="CCH43841.1"/>
    <property type="molecule type" value="Genomic_DNA"/>
</dbReference>
<dbReference type="AlphaFoldDB" id="K0KLJ3"/>
<gene>
    <name evidence="12" type="ORF">BN7_3395</name>
</gene>
<comment type="function">
    <text evidence="9">Catalyzes the synthesis of beta-nicotinate D-ribonucleotide from nicotinate and 5-phospho-D-ribose 1-phosphate at the expense of ATP.</text>
</comment>
<evidence type="ECO:0000256" key="9">
    <source>
        <dbReference type="RuleBase" id="RU003838"/>
    </source>
</evidence>
<evidence type="ECO:0000259" key="11">
    <source>
        <dbReference type="Pfam" id="PF17767"/>
    </source>
</evidence>
<evidence type="ECO:0000256" key="7">
    <source>
        <dbReference type="ARBA" id="ARBA00022679"/>
    </source>
</evidence>
<evidence type="ECO:0000256" key="8">
    <source>
        <dbReference type="ARBA" id="ARBA00048668"/>
    </source>
</evidence>
<comment type="catalytic activity">
    <reaction evidence="8 9">
        <text>5-phospho-alpha-D-ribose 1-diphosphate + nicotinate + ATP + H2O = nicotinate beta-D-ribonucleotide + ADP + phosphate + diphosphate</text>
        <dbReference type="Rhea" id="RHEA:36163"/>
        <dbReference type="ChEBI" id="CHEBI:15377"/>
        <dbReference type="ChEBI" id="CHEBI:30616"/>
        <dbReference type="ChEBI" id="CHEBI:32544"/>
        <dbReference type="ChEBI" id="CHEBI:33019"/>
        <dbReference type="ChEBI" id="CHEBI:43474"/>
        <dbReference type="ChEBI" id="CHEBI:57502"/>
        <dbReference type="ChEBI" id="CHEBI:58017"/>
        <dbReference type="ChEBI" id="CHEBI:456216"/>
        <dbReference type="EC" id="6.3.4.21"/>
    </reaction>
</comment>
<dbReference type="PANTHER" id="PTHR11098:SF1">
    <property type="entry name" value="NICOTINATE PHOSPHORIBOSYLTRANSFERASE"/>
    <property type="match status" value="1"/>
</dbReference>
<dbReference type="NCBIfam" id="TIGR01514">
    <property type="entry name" value="NAPRTase"/>
    <property type="match status" value="1"/>
</dbReference>
<name>K0KLJ3_WICCF</name>
<evidence type="ECO:0000256" key="1">
    <source>
        <dbReference type="ARBA" id="ARBA00004952"/>
    </source>
</evidence>
<evidence type="ECO:0000256" key="5">
    <source>
        <dbReference type="ARBA" id="ARBA00022598"/>
    </source>
</evidence>
<dbReference type="Pfam" id="PF04095">
    <property type="entry name" value="NAPRTase"/>
    <property type="match status" value="1"/>
</dbReference>
<dbReference type="SUPFAM" id="SSF54675">
    <property type="entry name" value="Nicotinate/Quinolinate PRTase N-terminal domain-like"/>
    <property type="match status" value="1"/>
</dbReference>
<comment type="PTM">
    <text evidence="9">Transiently phosphorylated on a His residue during the reaction cycle. Phosphorylation strongly increases the affinity for substrates and increases the rate of nicotinate D-ribonucleotide production. Dephosphorylation regenerates the low-affinity form of the enzyme, leading to product release.</text>
</comment>